<dbReference type="PROSITE" id="PS50879">
    <property type="entry name" value="RNASE_H_1"/>
    <property type="match status" value="1"/>
</dbReference>
<dbReference type="GO" id="GO:0043137">
    <property type="term" value="P:DNA replication, removal of RNA primer"/>
    <property type="evidence" value="ECO:0007669"/>
    <property type="project" value="TreeGrafter"/>
</dbReference>
<reference evidence="13" key="1">
    <citation type="journal article" date="2017" name="Mycologia">
        <title>Fusarium algeriense, sp. nov., a novel toxigenic crown rot pathogen of durum wheat from Algeria is nested in the Fusarium burgessii species complex.</title>
        <authorList>
            <person name="Laraba I."/>
            <person name="Keddad A."/>
            <person name="Boureghda H."/>
            <person name="Abdallah N."/>
            <person name="Vaughan M.M."/>
            <person name="Proctor R.H."/>
            <person name="Busman M."/>
            <person name="O'Donnell K."/>
        </authorList>
    </citation>
    <scope>NUCLEOTIDE SEQUENCE</scope>
    <source>
        <strain evidence="13">NRRL 25174</strain>
    </source>
</reference>
<dbReference type="EMBL" id="PVQB02000553">
    <property type="protein sequence ID" value="KAF4335531.1"/>
    <property type="molecule type" value="Genomic_DNA"/>
</dbReference>
<evidence type="ECO:0000256" key="11">
    <source>
        <dbReference type="SAM" id="MobiDB-lite"/>
    </source>
</evidence>
<dbReference type="InterPro" id="IPR017067">
    <property type="entry name" value="RNase_H1_euk"/>
</dbReference>
<dbReference type="InterPro" id="IPR002156">
    <property type="entry name" value="RNaseH_domain"/>
</dbReference>
<evidence type="ECO:0000256" key="7">
    <source>
        <dbReference type="ARBA" id="ARBA00022759"/>
    </source>
</evidence>
<dbReference type="InterPro" id="IPR009027">
    <property type="entry name" value="Ribosomal_bL9/RNase_H1_N"/>
</dbReference>
<protein>
    <recommendedName>
        <fullName evidence="4 10">Ribonuclease H</fullName>
        <shortName evidence="10">RNase H</shortName>
        <ecNumber evidence="4 10">3.1.26.4</ecNumber>
    </recommendedName>
</protein>
<dbReference type="OrthoDB" id="407198at2759"/>
<dbReference type="Pfam" id="PF00075">
    <property type="entry name" value="RNase_H"/>
    <property type="match status" value="1"/>
</dbReference>
<dbReference type="EC" id="3.1.26.4" evidence="4 10"/>
<feature type="region of interest" description="Disordered" evidence="11">
    <location>
        <begin position="162"/>
        <end position="198"/>
    </location>
</feature>
<evidence type="ECO:0000313" key="13">
    <source>
        <dbReference type="EMBL" id="KAF4335531.1"/>
    </source>
</evidence>
<dbReference type="InterPro" id="IPR012337">
    <property type="entry name" value="RNaseH-like_sf"/>
</dbReference>
<dbReference type="SUPFAM" id="SSF55658">
    <property type="entry name" value="L9 N-domain-like"/>
    <property type="match status" value="2"/>
</dbReference>
<dbReference type="FunFam" id="3.40.970.10:FF:000001">
    <property type="entry name" value="Ribonuclease H1"/>
    <property type="match status" value="2"/>
</dbReference>
<evidence type="ECO:0000259" key="12">
    <source>
        <dbReference type="PROSITE" id="PS50879"/>
    </source>
</evidence>
<dbReference type="Proteomes" id="UP000730481">
    <property type="component" value="Unassembled WGS sequence"/>
</dbReference>
<dbReference type="AlphaFoldDB" id="A0A9P5DSG7"/>
<keyword evidence="7 10" id="KW-0255">Endonuclease</keyword>
<dbReference type="InterPro" id="IPR011320">
    <property type="entry name" value="RNase_H1_N"/>
</dbReference>
<comment type="cofactor">
    <cofactor evidence="2 10">
        <name>Mg(2+)</name>
        <dbReference type="ChEBI" id="CHEBI:18420"/>
    </cofactor>
</comment>
<organism evidence="13 14">
    <name type="scientific">Fusarium beomiforme</name>
    <dbReference type="NCBI Taxonomy" id="44412"/>
    <lineage>
        <taxon>Eukaryota</taxon>
        <taxon>Fungi</taxon>
        <taxon>Dikarya</taxon>
        <taxon>Ascomycota</taxon>
        <taxon>Pezizomycotina</taxon>
        <taxon>Sordariomycetes</taxon>
        <taxon>Hypocreomycetidae</taxon>
        <taxon>Hypocreales</taxon>
        <taxon>Nectriaceae</taxon>
        <taxon>Fusarium</taxon>
        <taxon>Fusarium burgessii species complex</taxon>
    </lineage>
</organism>
<evidence type="ECO:0000256" key="3">
    <source>
        <dbReference type="ARBA" id="ARBA00005300"/>
    </source>
</evidence>
<evidence type="ECO:0000256" key="9">
    <source>
        <dbReference type="ARBA" id="ARBA00022842"/>
    </source>
</evidence>
<proteinExistence type="inferred from homology"/>
<dbReference type="PIRSF" id="PIRSF036852">
    <property type="entry name" value="Ribonuclease_H1_euk"/>
    <property type="match status" value="1"/>
</dbReference>
<dbReference type="PANTHER" id="PTHR10642:SF26">
    <property type="entry name" value="RIBONUCLEASE H1"/>
    <property type="match status" value="1"/>
</dbReference>
<reference evidence="13" key="2">
    <citation type="submission" date="2020-02" db="EMBL/GenBank/DDBJ databases">
        <title>Identification and distribution of gene clusters putatively required for synthesis of sphingolipid metabolism inhibitors in phylogenetically diverse species of the filamentous fungus Fusarium.</title>
        <authorList>
            <person name="Kim H.-S."/>
            <person name="Busman M."/>
            <person name="Brown D.W."/>
            <person name="Divon H."/>
            <person name="Uhlig S."/>
            <person name="Proctor R.H."/>
        </authorList>
    </citation>
    <scope>NUCLEOTIDE SEQUENCE</scope>
    <source>
        <strain evidence="13">NRRL 25174</strain>
    </source>
</reference>
<gene>
    <name evidence="13" type="ORF">FBEOM_10613</name>
</gene>
<keyword evidence="5 10" id="KW-0540">Nuclease</keyword>
<evidence type="ECO:0000256" key="5">
    <source>
        <dbReference type="ARBA" id="ARBA00022722"/>
    </source>
</evidence>
<dbReference type="FunFam" id="3.30.420.10:FF:000115">
    <property type="entry name" value="Ribonuclease H"/>
    <property type="match status" value="1"/>
</dbReference>
<evidence type="ECO:0000256" key="2">
    <source>
        <dbReference type="ARBA" id="ARBA00001946"/>
    </source>
</evidence>
<dbReference type="InterPro" id="IPR037056">
    <property type="entry name" value="RNase_H1_N_sf"/>
</dbReference>
<evidence type="ECO:0000313" key="14">
    <source>
        <dbReference type="Proteomes" id="UP000730481"/>
    </source>
</evidence>
<keyword evidence="6 10" id="KW-0479">Metal-binding</keyword>
<feature type="region of interest" description="Disordered" evidence="11">
    <location>
        <begin position="1"/>
        <end position="22"/>
    </location>
</feature>
<comment type="similarity">
    <text evidence="3 10">Belongs to the RNase H family.</text>
</comment>
<evidence type="ECO:0000256" key="4">
    <source>
        <dbReference type="ARBA" id="ARBA00012180"/>
    </source>
</evidence>
<evidence type="ECO:0000256" key="8">
    <source>
        <dbReference type="ARBA" id="ARBA00022801"/>
    </source>
</evidence>
<dbReference type="GO" id="GO:0003676">
    <property type="term" value="F:nucleic acid binding"/>
    <property type="evidence" value="ECO:0007669"/>
    <property type="project" value="UniProtKB-UniRule"/>
</dbReference>
<dbReference type="Pfam" id="PF01693">
    <property type="entry name" value="Cauli_VI"/>
    <property type="match status" value="2"/>
</dbReference>
<evidence type="ECO:0000256" key="1">
    <source>
        <dbReference type="ARBA" id="ARBA00000077"/>
    </source>
</evidence>
<dbReference type="Gene3D" id="3.40.970.10">
    <property type="entry name" value="Ribonuclease H1, N-terminal domain"/>
    <property type="match status" value="2"/>
</dbReference>
<dbReference type="GO" id="GO:0004523">
    <property type="term" value="F:RNA-DNA hybrid ribonuclease activity"/>
    <property type="evidence" value="ECO:0007669"/>
    <property type="project" value="UniProtKB-UniRule"/>
</dbReference>
<sequence length="352" mass="38283">MVKKRSAPGGGFGASSSSKMRKTSNATKFYAVKKGRKPGIYLNYDDCQAQTTKFPGAQFKSFKTEKEAQDYIDGKEDPSAAQGPPKFYAVAVGHNPGIYPTWEQARPQVTEVAGPKYKKFATKEDAEQFIRENASIETCQALGISLGQGMPSQEYNGAAFEPVQTSSKKAKTEPTATPMPNSRAELNSRAEPSPEAGGGLLKIYTDGSSLANGQAGSRAGLGVYFGHNDKRNLAERLPGEPQTNQRAELMAMLRALEIAPLTQGVQIWSDSQYSIKCVTQWAINWERKDWKTASGDEVKNQDIIRDVLAKINERTAAGSQTGFEWVKGHATDPGNHEADRLANIGSRMPKVG</sequence>
<dbReference type="SUPFAM" id="SSF53098">
    <property type="entry name" value="Ribonuclease H-like"/>
    <property type="match status" value="1"/>
</dbReference>
<dbReference type="GO" id="GO:0000287">
    <property type="term" value="F:magnesium ion binding"/>
    <property type="evidence" value="ECO:0007669"/>
    <property type="project" value="UniProtKB-UniRule"/>
</dbReference>
<dbReference type="InterPro" id="IPR036397">
    <property type="entry name" value="RNaseH_sf"/>
</dbReference>
<dbReference type="CDD" id="cd09280">
    <property type="entry name" value="RNase_HI_eukaryote_like"/>
    <property type="match status" value="1"/>
</dbReference>
<feature type="domain" description="RNase H type-1" evidence="12">
    <location>
        <begin position="197"/>
        <end position="347"/>
    </location>
</feature>
<dbReference type="InterPro" id="IPR050092">
    <property type="entry name" value="RNase_H"/>
</dbReference>
<evidence type="ECO:0000256" key="6">
    <source>
        <dbReference type="ARBA" id="ARBA00022723"/>
    </source>
</evidence>
<comment type="caution">
    <text evidence="13">The sequence shown here is derived from an EMBL/GenBank/DDBJ whole genome shotgun (WGS) entry which is preliminary data.</text>
</comment>
<accession>A0A9P5DSG7</accession>
<comment type="catalytic activity">
    <reaction evidence="1 10">
        <text>Endonucleolytic cleavage to 5'-phosphomonoester.</text>
        <dbReference type="EC" id="3.1.26.4"/>
    </reaction>
</comment>
<keyword evidence="14" id="KW-1185">Reference proteome</keyword>
<keyword evidence="8 10" id="KW-0378">Hydrolase</keyword>
<evidence type="ECO:0000256" key="10">
    <source>
        <dbReference type="PIRNR" id="PIRNR036852"/>
    </source>
</evidence>
<dbReference type="Gene3D" id="3.30.420.10">
    <property type="entry name" value="Ribonuclease H-like superfamily/Ribonuclease H"/>
    <property type="match status" value="1"/>
</dbReference>
<name>A0A9P5DSG7_9HYPO</name>
<keyword evidence="9 10" id="KW-0460">Magnesium</keyword>
<comment type="function">
    <text evidence="10">Endonuclease that specifically degrades the RNA of RNA-DNA hybrids.</text>
</comment>
<dbReference type="PANTHER" id="PTHR10642">
    <property type="entry name" value="RIBONUCLEASE H1"/>
    <property type="match status" value="1"/>
</dbReference>